<evidence type="ECO:0000313" key="3">
    <source>
        <dbReference type="Proteomes" id="UP000234331"/>
    </source>
</evidence>
<dbReference type="AlphaFoldDB" id="A0A2I2KKE9"/>
<name>A0A2I2KKE9_9ACTN</name>
<gene>
    <name evidence="2" type="ORF">FRACA_1290002</name>
</gene>
<feature type="region of interest" description="Disordered" evidence="1">
    <location>
        <begin position="101"/>
        <end position="160"/>
    </location>
</feature>
<dbReference type="Proteomes" id="UP000234331">
    <property type="component" value="Unassembled WGS sequence"/>
</dbReference>
<evidence type="ECO:0000313" key="2">
    <source>
        <dbReference type="EMBL" id="SNQ46149.1"/>
    </source>
</evidence>
<evidence type="ECO:0000256" key="1">
    <source>
        <dbReference type="SAM" id="MobiDB-lite"/>
    </source>
</evidence>
<accession>A0A2I2KKE9</accession>
<feature type="compositionally biased region" description="Basic and acidic residues" evidence="1">
    <location>
        <begin position="145"/>
        <end position="160"/>
    </location>
</feature>
<organism evidence="2 3">
    <name type="scientific">Frankia canadensis</name>
    <dbReference type="NCBI Taxonomy" id="1836972"/>
    <lineage>
        <taxon>Bacteria</taxon>
        <taxon>Bacillati</taxon>
        <taxon>Actinomycetota</taxon>
        <taxon>Actinomycetes</taxon>
        <taxon>Frankiales</taxon>
        <taxon>Frankiaceae</taxon>
        <taxon>Frankia</taxon>
    </lineage>
</organism>
<dbReference type="EMBL" id="FZMO01000034">
    <property type="protein sequence ID" value="SNQ46149.1"/>
    <property type="molecule type" value="Genomic_DNA"/>
</dbReference>
<reference evidence="2 3" key="1">
    <citation type="submission" date="2017-06" db="EMBL/GenBank/DDBJ databases">
        <authorList>
            <person name="Kim H.J."/>
            <person name="Triplett B.A."/>
        </authorList>
    </citation>
    <scope>NUCLEOTIDE SEQUENCE [LARGE SCALE GENOMIC DNA]</scope>
    <source>
        <strain evidence="2">FRACA_ARgP5</strain>
    </source>
</reference>
<keyword evidence="3" id="KW-1185">Reference proteome</keyword>
<proteinExistence type="predicted"/>
<sequence length="160" mass="16675">MVIAAWLAVCCHVAAPGDHVTAHAIPFVSLAAHHRSWYPACLHKAGDVLGVAGQDAVTRTGEQGHRRVNHIRRTGSAKQHTGLAAGPFINGTHLHCAEEAGQRGLPPGAIPPDLGDDDGVAPQADVPLLRDPESGHHLPIAALDSQKRARVENEGAHAAG</sequence>
<protein>
    <submittedName>
        <fullName evidence="2">Uncharacterized protein</fullName>
    </submittedName>
</protein>